<dbReference type="InterPro" id="IPR043502">
    <property type="entry name" value="DNA/RNA_pol_sf"/>
</dbReference>
<dbReference type="GO" id="GO:0071897">
    <property type="term" value="P:DNA biosynthetic process"/>
    <property type="evidence" value="ECO:0007669"/>
    <property type="project" value="UniProtKB-ARBA"/>
</dbReference>
<proteinExistence type="predicted"/>
<evidence type="ECO:0008006" key="3">
    <source>
        <dbReference type="Google" id="ProtNLM"/>
    </source>
</evidence>
<dbReference type="SUPFAM" id="SSF56672">
    <property type="entry name" value="DNA/RNA polymerases"/>
    <property type="match status" value="1"/>
</dbReference>
<accession>A0A6G0VWR9</accession>
<dbReference type="PANTHER" id="PTHR31511:SF12">
    <property type="entry name" value="RHO TERMINATION FACTOR N-TERMINAL DOMAIN-CONTAINING PROTEIN"/>
    <property type="match status" value="1"/>
</dbReference>
<dbReference type="Proteomes" id="UP000478052">
    <property type="component" value="Unassembled WGS sequence"/>
</dbReference>
<evidence type="ECO:0000313" key="2">
    <source>
        <dbReference type="Proteomes" id="UP000478052"/>
    </source>
</evidence>
<dbReference type="SUPFAM" id="SSF53098">
    <property type="entry name" value="Ribonuclease H-like"/>
    <property type="match status" value="1"/>
</dbReference>
<dbReference type="InterPro" id="IPR036397">
    <property type="entry name" value="RNaseH_sf"/>
</dbReference>
<dbReference type="OrthoDB" id="414982at2759"/>
<organism evidence="1 2">
    <name type="scientific">Aphis craccivora</name>
    <name type="common">Cowpea aphid</name>
    <dbReference type="NCBI Taxonomy" id="307492"/>
    <lineage>
        <taxon>Eukaryota</taxon>
        <taxon>Metazoa</taxon>
        <taxon>Ecdysozoa</taxon>
        <taxon>Arthropoda</taxon>
        <taxon>Hexapoda</taxon>
        <taxon>Insecta</taxon>
        <taxon>Pterygota</taxon>
        <taxon>Neoptera</taxon>
        <taxon>Paraneoptera</taxon>
        <taxon>Hemiptera</taxon>
        <taxon>Sternorrhyncha</taxon>
        <taxon>Aphidomorpha</taxon>
        <taxon>Aphidoidea</taxon>
        <taxon>Aphididae</taxon>
        <taxon>Aphidini</taxon>
        <taxon>Aphis</taxon>
        <taxon>Aphis</taxon>
    </lineage>
</organism>
<evidence type="ECO:0000313" key="1">
    <source>
        <dbReference type="EMBL" id="KAF0712286.1"/>
    </source>
</evidence>
<dbReference type="GO" id="GO:0003676">
    <property type="term" value="F:nucleic acid binding"/>
    <property type="evidence" value="ECO:0007669"/>
    <property type="project" value="InterPro"/>
</dbReference>
<dbReference type="GO" id="GO:0042575">
    <property type="term" value="C:DNA polymerase complex"/>
    <property type="evidence" value="ECO:0007669"/>
    <property type="project" value="UniProtKB-ARBA"/>
</dbReference>
<feature type="non-terminal residue" evidence="1">
    <location>
        <position position="1"/>
    </location>
</feature>
<feature type="non-terminal residue" evidence="1">
    <location>
        <position position="761"/>
    </location>
</feature>
<dbReference type="AlphaFoldDB" id="A0A6G0VWR9"/>
<dbReference type="Pfam" id="PF02945">
    <property type="entry name" value="Endonuclease_7"/>
    <property type="match status" value="1"/>
</dbReference>
<dbReference type="InterPro" id="IPR004211">
    <property type="entry name" value="Endonuclease_7"/>
</dbReference>
<reference evidence="1 2" key="1">
    <citation type="submission" date="2019-08" db="EMBL/GenBank/DDBJ databases">
        <title>Whole genome of Aphis craccivora.</title>
        <authorList>
            <person name="Voronova N.V."/>
            <person name="Shulinski R.S."/>
            <person name="Bandarenka Y.V."/>
            <person name="Zhorov D.G."/>
            <person name="Warner D."/>
        </authorList>
    </citation>
    <scope>NUCLEOTIDE SEQUENCE [LARGE SCALE GENOMIC DNA]</scope>
    <source>
        <strain evidence="1">180601</strain>
        <tissue evidence="1">Whole Body</tissue>
    </source>
</reference>
<comment type="caution">
    <text evidence="1">The sequence shown here is derived from an EMBL/GenBank/DDBJ whole genome shotgun (WGS) entry which is preliminary data.</text>
</comment>
<protein>
    <recommendedName>
        <fullName evidence="3">DNA-directed DNA polymerase</fullName>
    </recommendedName>
</protein>
<gene>
    <name evidence="1" type="ORF">FWK35_00028371</name>
</gene>
<keyword evidence="2" id="KW-1185">Reference proteome</keyword>
<dbReference type="Gene3D" id="3.30.420.10">
    <property type="entry name" value="Ribonuclease H-like superfamily/Ribonuclease H"/>
    <property type="match status" value="1"/>
</dbReference>
<dbReference type="PANTHER" id="PTHR31511">
    <property type="entry name" value="PROTEIN CBG23764"/>
    <property type="match status" value="1"/>
</dbReference>
<dbReference type="EMBL" id="VUJU01010981">
    <property type="protein sequence ID" value="KAF0712286.1"/>
    <property type="molecule type" value="Genomic_DNA"/>
</dbReference>
<name>A0A6G0VWR9_APHCR</name>
<dbReference type="InterPro" id="IPR012337">
    <property type="entry name" value="RNaseH-like_sf"/>
</dbReference>
<sequence>YQIIISSDDVSALALLEGTPLKLFSSIQSANYVRFPTPSNAVLAFSLAEQVESVSFKTSASPIFIDSDINVLIDEAFATLLNEEEIYKGKGSGFSLEKTDCLLLSVYKYTPMGDTPNIQIPIRYIDNSTNNDNNSNNTQDNSSFNEEADNYASSSYIKLPPSLINKRATMIIIVLNGPFWQNINNLVVSVNVHRVNKISLERSHVYPIKVVDDEKANHFDIILYSDVNVSDDVPLELIEKFNTPTTPVIYRGSGSREELLKTNVPICMSDEDTRRHNGNNHCNLCKYSLNKNEKVRDHCHLSGKFRQTLCSKCNISLQQPKFVPCFFHNLTNYDAHFIVTELGCDAKTIKVIPNSEEKFVTFSKYISKTFTIRFVDTCRFMATKLENLAKNLLTPDFSKFRETSKHFSAEDMSLVTRKGVNPYEYTDDWSKLEQTTLPPLEDFHSSLTEKNIEDNVFENFGDVCMQAYNLDPAYYFTAPAYSFDAMLKQTVIKLELLSDYDMLLMFEYGIRGGLVQVSMRYAKTNNYKAPDFDPTKPNSWLIYQDRHFDLIDTSPIGRIYEVDVMYPEELHDLHNDLPFLPQNGVPVGSKVTKLMATFESKKNYIVRYRSLQQAIKNGLIVNKVHRVIQFNQSAWLAEYIKLNTEMKKRALNDFEKDFFKLMNNAIFGKTMEQVRRRIKVELVSSDDRLRKLLNKTTFKHATAYNENLSAIKLENKIIKFDKPIYIGLAVLDISKTLMYDYHYNVMKRHYGEKISLMYTDT</sequence>